<feature type="transmembrane region" description="Helical" evidence="9">
    <location>
        <begin position="154"/>
        <end position="179"/>
    </location>
</feature>
<evidence type="ECO:0000256" key="6">
    <source>
        <dbReference type="ARBA" id="ARBA00022989"/>
    </source>
</evidence>
<accession>A0A974S086</accession>
<evidence type="ECO:0000313" key="11">
    <source>
        <dbReference type="Proteomes" id="UP000595254"/>
    </source>
</evidence>
<evidence type="ECO:0000256" key="2">
    <source>
        <dbReference type="ARBA" id="ARBA00005540"/>
    </source>
</evidence>
<evidence type="ECO:0000256" key="7">
    <source>
        <dbReference type="ARBA" id="ARBA00023136"/>
    </source>
</evidence>
<feature type="transmembrane region" description="Helical" evidence="9">
    <location>
        <begin position="45"/>
        <end position="63"/>
    </location>
</feature>
<keyword evidence="4 8" id="KW-1003">Cell membrane</keyword>
<dbReference type="PIRSF" id="PIRSF037778">
    <property type="entry name" value="UCP037778_transp_RibU"/>
    <property type="match status" value="1"/>
</dbReference>
<sequence>MSNTRVKKLVILSMLGSIAYVLMLLNFPFPGLPPFLKIDFSDIPALIAALIFGPLAGILVELIKNMLDFVMTGSPTGVPVGHLANLAAGILFILPTYYVYELLKKTKKGMTFGLITGTFVMAAFMSILNYYVILPAYTIFAGATAMSGAETRQMITTAILPFNIVKGILITVVFMLLFVRLQTWINKQSIYKKYKNA</sequence>
<dbReference type="AlphaFoldDB" id="A0A974S086"/>
<dbReference type="EMBL" id="CP068053">
    <property type="protein sequence ID" value="QQT00118.1"/>
    <property type="molecule type" value="Genomic_DNA"/>
</dbReference>
<proteinExistence type="inferred from homology"/>
<evidence type="ECO:0000256" key="9">
    <source>
        <dbReference type="SAM" id="Phobius"/>
    </source>
</evidence>
<dbReference type="Proteomes" id="UP000595254">
    <property type="component" value="Chromosome"/>
</dbReference>
<evidence type="ECO:0000256" key="4">
    <source>
        <dbReference type="ARBA" id="ARBA00022475"/>
    </source>
</evidence>
<dbReference type="PANTHER" id="PTHR38438:SF1">
    <property type="entry name" value="RIBOFLAVIN TRANSPORTER RIBU"/>
    <property type="match status" value="1"/>
</dbReference>
<dbReference type="GO" id="GO:0005886">
    <property type="term" value="C:plasma membrane"/>
    <property type="evidence" value="ECO:0007669"/>
    <property type="project" value="UniProtKB-SubCell"/>
</dbReference>
<evidence type="ECO:0000256" key="1">
    <source>
        <dbReference type="ARBA" id="ARBA00004651"/>
    </source>
</evidence>
<dbReference type="InterPro" id="IPR024529">
    <property type="entry name" value="ECF_trnsprt_substrate-spec"/>
</dbReference>
<evidence type="ECO:0000256" key="3">
    <source>
        <dbReference type="ARBA" id="ARBA00022448"/>
    </source>
</evidence>
<comment type="similarity">
    <text evidence="2 8">Belongs to the prokaryotic riboflavin transporter (P-RFT) (TC 2.A.87) family.</text>
</comment>
<dbReference type="RefSeq" id="WP_040374473.1">
    <property type="nucleotide sequence ID" value="NZ_CP068053.1"/>
</dbReference>
<keyword evidence="3 8" id="KW-0813">Transport</keyword>
<evidence type="ECO:0000256" key="5">
    <source>
        <dbReference type="ARBA" id="ARBA00022692"/>
    </source>
</evidence>
<name>A0A974S086_PERPY</name>
<keyword evidence="7 8" id="KW-0472">Membrane</keyword>
<feature type="transmembrane region" description="Helical" evidence="9">
    <location>
        <begin position="6"/>
        <end position="25"/>
    </location>
</feature>
<keyword evidence="11" id="KW-1185">Reference proteome</keyword>
<dbReference type="PANTHER" id="PTHR38438">
    <property type="entry name" value="RIBOFLAVIN TRANSPORTER RIBU"/>
    <property type="match status" value="1"/>
</dbReference>
<dbReference type="Pfam" id="PF12822">
    <property type="entry name" value="ECF_trnsprt"/>
    <property type="match status" value="1"/>
</dbReference>
<evidence type="ECO:0000256" key="8">
    <source>
        <dbReference type="PIRNR" id="PIRNR037778"/>
    </source>
</evidence>
<comment type="function">
    <text evidence="8">Probably a riboflavin-binding protein that interacts with the energy-coupling factor (ECF) ABC-transporter complex.</text>
</comment>
<keyword evidence="6 9" id="KW-1133">Transmembrane helix</keyword>
<dbReference type="Gene3D" id="1.10.1760.20">
    <property type="match status" value="1"/>
</dbReference>
<protein>
    <recommendedName>
        <fullName evidence="8">Riboflavin transporter</fullName>
    </recommendedName>
</protein>
<feature type="transmembrane region" description="Helical" evidence="9">
    <location>
        <begin position="112"/>
        <end position="134"/>
    </location>
</feature>
<dbReference type="GO" id="GO:0032217">
    <property type="term" value="F:riboflavin transmembrane transporter activity"/>
    <property type="evidence" value="ECO:0007669"/>
    <property type="project" value="UniProtKB-UniRule"/>
</dbReference>
<reference evidence="10 11" key="1">
    <citation type="submission" date="2021-01" db="EMBL/GenBank/DDBJ databases">
        <title>FDA dAtabase for Regulatory Grade micrObial Sequences (FDA-ARGOS): Supporting development and validation of Infectious Disease Dx tests.</title>
        <authorList>
            <person name="Nelson B."/>
            <person name="Plummer A."/>
            <person name="Tallon L."/>
            <person name="Sadzewicz L."/>
            <person name="Zhao X."/>
            <person name="Boylan J."/>
            <person name="Ott S."/>
            <person name="Bowen H."/>
            <person name="Vavikolanu K."/>
            <person name="Mehta A."/>
            <person name="Aluvathingal J."/>
            <person name="Nadendla S."/>
            <person name="Myers T."/>
            <person name="Yan Y."/>
            <person name="Sichtig H."/>
        </authorList>
    </citation>
    <scope>NUCLEOTIDE SEQUENCE [LARGE SCALE GENOMIC DNA]</scope>
    <source>
        <strain evidence="10 11">FDAARGOS_1161</strain>
    </source>
</reference>
<organism evidence="10 11">
    <name type="scientific">Peribacillus psychrosaccharolyticus</name>
    <name type="common">Bacillus psychrosaccharolyticus</name>
    <dbReference type="NCBI Taxonomy" id="1407"/>
    <lineage>
        <taxon>Bacteria</taxon>
        <taxon>Bacillati</taxon>
        <taxon>Bacillota</taxon>
        <taxon>Bacilli</taxon>
        <taxon>Bacillales</taxon>
        <taxon>Bacillaceae</taxon>
        <taxon>Peribacillus</taxon>
    </lineage>
</organism>
<keyword evidence="5 9" id="KW-0812">Transmembrane</keyword>
<dbReference type="KEGG" id="ppsr:I6J18_21475"/>
<comment type="subcellular location">
    <subcellularLocation>
        <location evidence="1">Cell membrane</location>
        <topology evidence="1">Multi-pass membrane protein</topology>
    </subcellularLocation>
</comment>
<evidence type="ECO:0000313" key="10">
    <source>
        <dbReference type="EMBL" id="QQT00118.1"/>
    </source>
</evidence>
<feature type="transmembrane region" description="Helical" evidence="9">
    <location>
        <begin position="83"/>
        <end position="100"/>
    </location>
</feature>
<dbReference type="InterPro" id="IPR025720">
    <property type="entry name" value="RibU"/>
</dbReference>
<gene>
    <name evidence="10" type="ORF">I6J18_21475</name>
</gene>